<keyword evidence="2" id="KW-0472">Membrane</keyword>
<sequence>MAYSKVAGDEEKGNGIAINPTTISDGHNDNNPNHERPPLVPPLQPLQFDAPDQLIFGYPVAIVRTSGFMALNVASSIARAIFYAHILTEYELESCHPPQHRRMGIGEKHSSTGLWAPQFKIIMFGVFFSLCAEITVVVAAVNAWPF</sequence>
<feature type="transmembrane region" description="Helical" evidence="2">
    <location>
        <begin position="121"/>
        <end position="144"/>
    </location>
</feature>
<evidence type="ECO:0000256" key="1">
    <source>
        <dbReference type="SAM" id="MobiDB-lite"/>
    </source>
</evidence>
<reference evidence="3 4" key="1">
    <citation type="journal article" date="2019" name="Sci. Rep.">
        <title>Comparative genomics of chytrid fungi reveal insights into the obligate biotrophic and pathogenic lifestyle of Synchytrium endobioticum.</title>
        <authorList>
            <person name="van de Vossenberg B.T.L.H."/>
            <person name="Warris S."/>
            <person name="Nguyen H.D.T."/>
            <person name="van Gent-Pelzer M.P.E."/>
            <person name="Joly D.L."/>
            <person name="van de Geest H.C."/>
            <person name="Bonants P.J.M."/>
            <person name="Smith D.S."/>
            <person name="Levesque C.A."/>
            <person name="van der Lee T.A.J."/>
        </authorList>
    </citation>
    <scope>NUCLEOTIDE SEQUENCE [LARGE SCALE GENOMIC DNA]</scope>
    <source>
        <strain evidence="3 4">LEV6574</strain>
    </source>
</reference>
<name>A0A507CC81_9FUNG</name>
<proteinExistence type="predicted"/>
<keyword evidence="2" id="KW-0812">Transmembrane</keyword>
<protein>
    <submittedName>
        <fullName evidence="3">Uncharacterized protein</fullName>
    </submittedName>
</protein>
<dbReference type="AlphaFoldDB" id="A0A507CC81"/>
<gene>
    <name evidence="3" type="ORF">SeLEV6574_g08008</name>
</gene>
<keyword evidence="2" id="KW-1133">Transmembrane helix</keyword>
<feature type="region of interest" description="Disordered" evidence="1">
    <location>
        <begin position="1"/>
        <end position="42"/>
    </location>
</feature>
<evidence type="ECO:0000313" key="3">
    <source>
        <dbReference type="EMBL" id="TPX36779.1"/>
    </source>
</evidence>
<comment type="caution">
    <text evidence="3">The sequence shown here is derived from an EMBL/GenBank/DDBJ whole genome shotgun (WGS) entry which is preliminary data.</text>
</comment>
<dbReference type="VEuPathDB" id="FungiDB:SeMB42_g06315"/>
<organism evidence="3 4">
    <name type="scientific">Synchytrium endobioticum</name>
    <dbReference type="NCBI Taxonomy" id="286115"/>
    <lineage>
        <taxon>Eukaryota</taxon>
        <taxon>Fungi</taxon>
        <taxon>Fungi incertae sedis</taxon>
        <taxon>Chytridiomycota</taxon>
        <taxon>Chytridiomycota incertae sedis</taxon>
        <taxon>Chytridiomycetes</taxon>
        <taxon>Synchytriales</taxon>
        <taxon>Synchytriaceae</taxon>
        <taxon>Synchytrium</taxon>
    </lineage>
</organism>
<dbReference type="Proteomes" id="UP000320475">
    <property type="component" value="Unassembled WGS sequence"/>
</dbReference>
<dbReference type="EMBL" id="QEAM01000681">
    <property type="protein sequence ID" value="TPX36779.1"/>
    <property type="molecule type" value="Genomic_DNA"/>
</dbReference>
<accession>A0A507CC81</accession>
<evidence type="ECO:0000313" key="4">
    <source>
        <dbReference type="Proteomes" id="UP000320475"/>
    </source>
</evidence>
<feature type="compositionally biased region" description="Basic and acidic residues" evidence="1">
    <location>
        <begin position="26"/>
        <end position="37"/>
    </location>
</feature>
<evidence type="ECO:0000256" key="2">
    <source>
        <dbReference type="SAM" id="Phobius"/>
    </source>
</evidence>